<dbReference type="GO" id="GO:0000226">
    <property type="term" value="P:microtubule cytoskeleton organization"/>
    <property type="evidence" value="ECO:0007669"/>
    <property type="project" value="TreeGrafter"/>
</dbReference>
<dbReference type="GO" id="GO:0045504">
    <property type="term" value="F:dynein heavy chain binding"/>
    <property type="evidence" value="ECO:0007669"/>
    <property type="project" value="TreeGrafter"/>
</dbReference>
<evidence type="ECO:0000313" key="13">
    <source>
        <dbReference type="EMBL" id="KAK4468108.1"/>
    </source>
</evidence>
<dbReference type="EMBL" id="JALJAT010000007">
    <property type="protein sequence ID" value="KAK4468108.1"/>
    <property type="molecule type" value="Genomic_DNA"/>
</dbReference>
<evidence type="ECO:0000256" key="8">
    <source>
        <dbReference type="ARBA" id="ARBA00023017"/>
    </source>
</evidence>
<dbReference type="PANTHER" id="PTHR12688:SF0">
    <property type="entry name" value="DYNEIN LIGHT INTERMEDIATE CHAIN"/>
    <property type="match status" value="1"/>
</dbReference>
<keyword evidence="3 11" id="KW-0813">Transport</keyword>
<protein>
    <recommendedName>
        <fullName evidence="11">Dynein light intermediate chain</fullName>
    </recommendedName>
</protein>
<evidence type="ECO:0000256" key="9">
    <source>
        <dbReference type="ARBA" id="ARBA00023175"/>
    </source>
</evidence>
<organism evidence="13 14">
    <name type="scientific">Schistosoma mekongi</name>
    <name type="common">Parasitic worm</name>
    <dbReference type="NCBI Taxonomy" id="38744"/>
    <lineage>
        <taxon>Eukaryota</taxon>
        <taxon>Metazoa</taxon>
        <taxon>Spiralia</taxon>
        <taxon>Lophotrochozoa</taxon>
        <taxon>Platyhelminthes</taxon>
        <taxon>Trematoda</taxon>
        <taxon>Digenea</taxon>
        <taxon>Strigeidida</taxon>
        <taxon>Schistosomatoidea</taxon>
        <taxon>Schistosomatidae</taxon>
        <taxon>Schistosoma</taxon>
    </lineage>
</organism>
<keyword evidence="9 11" id="KW-0505">Motor protein</keyword>
<dbReference type="InterPro" id="IPR008467">
    <property type="entry name" value="Dynein1_light_intermed_chain"/>
</dbReference>
<evidence type="ECO:0000256" key="5">
    <source>
        <dbReference type="ARBA" id="ARBA00022701"/>
    </source>
</evidence>
<dbReference type="SUPFAM" id="SSF52540">
    <property type="entry name" value="P-loop containing nucleoside triphosphate hydrolases"/>
    <property type="match status" value="1"/>
</dbReference>
<evidence type="ECO:0000256" key="7">
    <source>
        <dbReference type="ARBA" id="ARBA00022840"/>
    </source>
</evidence>
<dbReference type="InterPro" id="IPR027417">
    <property type="entry name" value="P-loop_NTPase"/>
</dbReference>
<keyword evidence="10 11" id="KW-0206">Cytoskeleton</keyword>
<dbReference type="GO" id="GO:0005524">
    <property type="term" value="F:ATP binding"/>
    <property type="evidence" value="ECO:0007669"/>
    <property type="project" value="UniProtKB-KW"/>
</dbReference>
<feature type="compositionally biased region" description="Polar residues" evidence="12">
    <location>
        <begin position="441"/>
        <end position="488"/>
    </location>
</feature>
<dbReference type="AlphaFoldDB" id="A0AAE1Z665"/>
<keyword evidence="8 11" id="KW-0243">Dynein</keyword>
<feature type="region of interest" description="Disordered" evidence="12">
    <location>
        <begin position="505"/>
        <end position="538"/>
    </location>
</feature>
<comment type="function">
    <text evidence="11">Acts as one of several non-catalytic accessory components of the cytoplasmic dynein 1 complex that are thought to be involved in linking dynein to cargos and to adapter proteins that regulate dynein function. Cytoplasmic dynein 1 acts as a motor for the intracellular retrograde motility of vesicles and organelles along microtubules. May play a role in binding dynein to membranous organelles or chromosomes.</text>
</comment>
<gene>
    <name evidence="13" type="ORF">MN116_008277</name>
</gene>
<keyword evidence="4 11" id="KW-0963">Cytoplasm</keyword>
<sequence length="538" mass="61071">MRDKPSDNKQNFWISLLDEVQLNRRNAYGTIESPDKPQLIIFGNESTDKKRLIECINSNKEIHCGIGLDYQFLDLHEDGSEDSLHMGVWCLDGHPQQSNLLKFALNKSNIWHTMGVICIDYTEPWSLINNLELWLQVIEQHINHLKIDSEEIDNLKLSIVYSFKMFTDPSAVKDDVTKCSINLRHQLSLQSQNIAKDQFENTKWSYSPLHPKPIGRNDGVSSSYSQQHSVQSDEFQLDGKDDQSEQKSNEQRSIKWLKNVITEGVMSKLLPIPIMVVITKTEITDTLEKDFGYTDEKFDFILYHLRKLCLEYGAALIYTSVKEAINTNTLVNYIKHRLFDLPLKNSAMLVDPKAIFIPAGWDSLHRLELFKKNLSSNLIDCNYNQIITKPSKFRRKTSCTTKTIGADTTPTEEINILQTVEDDQHFLRRMQTMLANMPMPTVTSSLPGSLSNTPSAGSTISSSQPRETSLLTESIPSNIPNQSKPGTTTDKEAVLSSFFNSLLSRKSLTETNPPKTIQSTTGMTSNRINPSTQDTDNK</sequence>
<evidence type="ECO:0000256" key="1">
    <source>
        <dbReference type="ARBA" id="ARBA00004245"/>
    </source>
</evidence>
<dbReference type="GO" id="GO:0005813">
    <property type="term" value="C:centrosome"/>
    <property type="evidence" value="ECO:0007669"/>
    <property type="project" value="TreeGrafter"/>
</dbReference>
<keyword evidence="7 11" id="KW-0067">ATP-binding</keyword>
<evidence type="ECO:0000256" key="12">
    <source>
        <dbReference type="SAM" id="MobiDB-lite"/>
    </source>
</evidence>
<reference evidence="13" key="1">
    <citation type="submission" date="2022-04" db="EMBL/GenBank/DDBJ databases">
        <authorList>
            <person name="Xu L."/>
            <person name="Lv Z."/>
        </authorList>
    </citation>
    <scope>NUCLEOTIDE SEQUENCE</scope>
    <source>
        <strain evidence="13">LV_2022a</strain>
    </source>
</reference>
<evidence type="ECO:0000256" key="2">
    <source>
        <dbReference type="ARBA" id="ARBA00006831"/>
    </source>
</evidence>
<evidence type="ECO:0000256" key="6">
    <source>
        <dbReference type="ARBA" id="ARBA00022741"/>
    </source>
</evidence>
<evidence type="ECO:0000256" key="10">
    <source>
        <dbReference type="ARBA" id="ARBA00023212"/>
    </source>
</evidence>
<comment type="similarity">
    <text evidence="2 11">Belongs to the dynein light intermediate chain family.</text>
</comment>
<evidence type="ECO:0000313" key="14">
    <source>
        <dbReference type="Proteomes" id="UP001292079"/>
    </source>
</evidence>
<keyword evidence="14" id="KW-1185">Reference proteome</keyword>
<comment type="caution">
    <text evidence="13">The sequence shown here is derived from an EMBL/GenBank/DDBJ whole genome shotgun (WGS) entry which is preliminary data.</text>
</comment>
<dbReference type="GO" id="GO:0007018">
    <property type="term" value="P:microtubule-based movement"/>
    <property type="evidence" value="ECO:0007669"/>
    <property type="project" value="InterPro"/>
</dbReference>
<feature type="region of interest" description="Disordered" evidence="12">
    <location>
        <begin position="439"/>
        <end position="489"/>
    </location>
</feature>
<proteinExistence type="inferred from homology"/>
<evidence type="ECO:0000256" key="3">
    <source>
        <dbReference type="ARBA" id="ARBA00022448"/>
    </source>
</evidence>
<keyword evidence="6 11" id="KW-0547">Nucleotide-binding</keyword>
<comment type="subunit">
    <text evidence="11">Homodimer. The cytoplasmic dynein 1 complex consists of two catalytic heavy chains (HCs) and a number of non-catalytic subunits presented by intermediate chains (ICs).</text>
</comment>
<dbReference type="Pfam" id="PF05783">
    <property type="entry name" value="DLIC"/>
    <property type="match status" value="2"/>
</dbReference>
<dbReference type="PANTHER" id="PTHR12688">
    <property type="entry name" value="DYNEIN LIGHT INTERMEDIATE CHAIN"/>
    <property type="match status" value="1"/>
</dbReference>
<reference evidence="13" key="2">
    <citation type="journal article" date="2023" name="Infect Dis Poverty">
        <title>Chromosome-scale genome of the human blood fluke Schistosoma mekongi and its implications for public health.</title>
        <authorList>
            <person name="Zhou M."/>
            <person name="Xu L."/>
            <person name="Xu D."/>
            <person name="Chen W."/>
            <person name="Khan J."/>
            <person name="Hu Y."/>
            <person name="Huang H."/>
            <person name="Wei H."/>
            <person name="Zhang Y."/>
            <person name="Chusongsang P."/>
            <person name="Tanasarnprasert K."/>
            <person name="Hu X."/>
            <person name="Limpanont Y."/>
            <person name="Lv Z."/>
        </authorList>
    </citation>
    <scope>NUCLEOTIDE SEQUENCE</scope>
    <source>
        <strain evidence="13">LV_2022a</strain>
    </source>
</reference>
<comment type="subcellular location">
    <subcellularLocation>
        <location evidence="1 11">Cytoplasm</location>
        <location evidence="1 11">Cytoskeleton</location>
    </subcellularLocation>
</comment>
<evidence type="ECO:0000256" key="11">
    <source>
        <dbReference type="RuleBase" id="RU366047"/>
    </source>
</evidence>
<dbReference type="GO" id="GO:0005868">
    <property type="term" value="C:cytoplasmic dynein complex"/>
    <property type="evidence" value="ECO:0007669"/>
    <property type="project" value="UniProtKB-UniRule"/>
</dbReference>
<evidence type="ECO:0000256" key="4">
    <source>
        <dbReference type="ARBA" id="ARBA00022490"/>
    </source>
</evidence>
<name>A0AAE1Z665_SCHME</name>
<dbReference type="Proteomes" id="UP001292079">
    <property type="component" value="Unassembled WGS sequence"/>
</dbReference>
<accession>A0AAE1Z665</accession>
<dbReference type="InterPro" id="IPR022780">
    <property type="entry name" value="Dynein_light_int_chain"/>
</dbReference>
<dbReference type="GO" id="GO:0005874">
    <property type="term" value="C:microtubule"/>
    <property type="evidence" value="ECO:0007669"/>
    <property type="project" value="UniProtKB-KW"/>
</dbReference>
<keyword evidence="5 11" id="KW-0493">Microtubule</keyword>